<evidence type="ECO:0000256" key="3">
    <source>
        <dbReference type="ARBA" id="ARBA00022692"/>
    </source>
</evidence>
<protein>
    <recommendedName>
        <fullName evidence="9">Sodium/hydrogen exchanger</fullName>
    </recommendedName>
</protein>
<comment type="similarity">
    <text evidence="9">Belongs to the monovalent cation:proton antiporter 1 (CPA1) transporter (TC 2.A.36) family.</text>
</comment>
<proteinExistence type="inferred from homology"/>
<keyword evidence="9" id="KW-0050">Antiport</keyword>
<dbReference type="EMBL" id="CAJEWN010000217">
    <property type="protein sequence ID" value="CAD2173422.1"/>
    <property type="molecule type" value="Genomic_DNA"/>
</dbReference>
<feature type="transmembrane region" description="Helical" evidence="10">
    <location>
        <begin position="386"/>
        <end position="405"/>
    </location>
</feature>
<evidence type="ECO:0000256" key="8">
    <source>
        <dbReference type="ARBA" id="ARBA00023201"/>
    </source>
</evidence>
<dbReference type="PANTHER" id="PTHR10110:SF98">
    <property type="entry name" value="SODIUM_HYDROGEN EXCHANGER"/>
    <property type="match status" value="1"/>
</dbReference>
<evidence type="ECO:0000256" key="9">
    <source>
        <dbReference type="RuleBase" id="RU003722"/>
    </source>
</evidence>
<keyword evidence="8 9" id="KW-0739">Sodium transport</keyword>
<dbReference type="Proteomes" id="UP000580250">
    <property type="component" value="Unassembled WGS sequence"/>
</dbReference>
<dbReference type="GO" id="GO:0015385">
    <property type="term" value="F:sodium:proton antiporter activity"/>
    <property type="evidence" value="ECO:0007669"/>
    <property type="project" value="InterPro"/>
</dbReference>
<gene>
    <name evidence="12" type="ORF">MENT_LOCUS25028</name>
</gene>
<evidence type="ECO:0000313" key="12">
    <source>
        <dbReference type="EMBL" id="CAD2173422.1"/>
    </source>
</evidence>
<keyword evidence="7 10" id="KW-0472">Membrane</keyword>
<dbReference type="AlphaFoldDB" id="A0A6V7VEX9"/>
<evidence type="ECO:0000256" key="10">
    <source>
        <dbReference type="SAM" id="Phobius"/>
    </source>
</evidence>
<dbReference type="GO" id="GO:0051453">
    <property type="term" value="P:regulation of intracellular pH"/>
    <property type="evidence" value="ECO:0007669"/>
    <property type="project" value="TreeGrafter"/>
</dbReference>
<evidence type="ECO:0000256" key="7">
    <source>
        <dbReference type="ARBA" id="ARBA00023136"/>
    </source>
</evidence>
<feature type="transmembrane region" description="Helical" evidence="10">
    <location>
        <begin position="158"/>
        <end position="174"/>
    </location>
</feature>
<evidence type="ECO:0000256" key="1">
    <source>
        <dbReference type="ARBA" id="ARBA00004141"/>
    </source>
</evidence>
<organism evidence="12 13">
    <name type="scientific">Meloidogyne enterolobii</name>
    <name type="common">Root-knot nematode worm</name>
    <name type="synonym">Meloidogyne mayaguensis</name>
    <dbReference type="NCBI Taxonomy" id="390850"/>
    <lineage>
        <taxon>Eukaryota</taxon>
        <taxon>Metazoa</taxon>
        <taxon>Ecdysozoa</taxon>
        <taxon>Nematoda</taxon>
        <taxon>Chromadorea</taxon>
        <taxon>Rhabditida</taxon>
        <taxon>Tylenchina</taxon>
        <taxon>Tylenchomorpha</taxon>
        <taxon>Tylenchoidea</taxon>
        <taxon>Meloidogynidae</taxon>
        <taxon>Meloidogyninae</taxon>
        <taxon>Meloidogyne</taxon>
    </lineage>
</organism>
<comment type="subcellular location">
    <subcellularLocation>
        <location evidence="1">Membrane</location>
        <topology evidence="1">Multi-pass membrane protein</topology>
    </subcellularLocation>
</comment>
<dbReference type="PRINTS" id="PR01084">
    <property type="entry name" value="NAHEXCHNGR"/>
</dbReference>
<feature type="transmembrane region" description="Helical" evidence="10">
    <location>
        <begin position="293"/>
        <end position="317"/>
    </location>
</feature>
<feature type="transmembrane region" description="Helical" evidence="10">
    <location>
        <begin position="221"/>
        <end position="242"/>
    </location>
</feature>
<keyword evidence="3 9" id="KW-0812">Transmembrane</keyword>
<evidence type="ECO:0000313" key="13">
    <source>
        <dbReference type="Proteomes" id="UP000580250"/>
    </source>
</evidence>
<keyword evidence="6 9" id="KW-0406">Ion transport</keyword>
<dbReference type="GO" id="GO:0015386">
    <property type="term" value="F:potassium:proton antiporter activity"/>
    <property type="evidence" value="ECO:0007669"/>
    <property type="project" value="TreeGrafter"/>
</dbReference>
<feature type="domain" description="Cation/H+ exchanger transmembrane" evidence="11">
    <location>
        <begin position="104"/>
        <end position="463"/>
    </location>
</feature>
<dbReference type="InterPro" id="IPR018422">
    <property type="entry name" value="Cation/H_exchanger_CPA1"/>
</dbReference>
<keyword evidence="5" id="KW-0915">Sodium</keyword>
<dbReference type="GO" id="GO:0098719">
    <property type="term" value="P:sodium ion import across plasma membrane"/>
    <property type="evidence" value="ECO:0007669"/>
    <property type="project" value="TreeGrafter"/>
</dbReference>
<feature type="transmembrane region" description="Helical" evidence="10">
    <location>
        <begin position="128"/>
        <end position="146"/>
    </location>
</feature>
<dbReference type="NCBIfam" id="TIGR00840">
    <property type="entry name" value="b_cpa1"/>
    <property type="match status" value="1"/>
</dbReference>
<evidence type="ECO:0000256" key="6">
    <source>
        <dbReference type="ARBA" id="ARBA00023065"/>
    </source>
</evidence>
<dbReference type="Pfam" id="PF00999">
    <property type="entry name" value="Na_H_Exchanger"/>
    <property type="match status" value="1"/>
</dbReference>
<evidence type="ECO:0000256" key="2">
    <source>
        <dbReference type="ARBA" id="ARBA00022448"/>
    </source>
</evidence>
<evidence type="ECO:0000256" key="4">
    <source>
        <dbReference type="ARBA" id="ARBA00022989"/>
    </source>
</evidence>
<dbReference type="PANTHER" id="PTHR10110">
    <property type="entry name" value="SODIUM/HYDROGEN EXCHANGER"/>
    <property type="match status" value="1"/>
</dbReference>
<dbReference type="InterPro" id="IPR006153">
    <property type="entry name" value="Cation/H_exchanger_TM"/>
</dbReference>
<dbReference type="InterPro" id="IPR004709">
    <property type="entry name" value="NaH_exchanger"/>
</dbReference>
<dbReference type="GO" id="GO:0005886">
    <property type="term" value="C:plasma membrane"/>
    <property type="evidence" value="ECO:0007669"/>
    <property type="project" value="TreeGrafter"/>
</dbReference>
<feature type="transmembrane region" description="Helical" evidence="10">
    <location>
        <begin position="186"/>
        <end position="209"/>
    </location>
</feature>
<accession>A0A6V7VEX9</accession>
<keyword evidence="2 9" id="KW-0813">Transport</keyword>
<feature type="transmembrane region" description="Helical" evidence="10">
    <location>
        <begin position="346"/>
        <end position="365"/>
    </location>
</feature>
<feature type="transmembrane region" description="Helical" evidence="10">
    <location>
        <begin position="411"/>
        <end position="436"/>
    </location>
</feature>
<evidence type="ECO:0000256" key="5">
    <source>
        <dbReference type="ARBA" id="ARBA00023053"/>
    </source>
</evidence>
<sequence>MSKYLPSSNVSQLNHIPFLQRKFYLFLFILIILHKNSNCFPALLDESNRSFTTFWEQPQQTSQTSQTTEFNINAQQDEMKPSYFKILSLEWHHVETPYTVSVWILLASIAKILFHVHKQFGEAIPDSALLIVVGLVLGYALQKLHVSNELFTLKSTTFFLYLLPPIIFDAGYFMPNRQLFENWDSVLLFAFVGTIWNTLAIGFSLYLLGQLNLFSVAFSNFEILLFASLISAVDPVAVIAVFEEIHVNEFLFINVFGEALFNDGVSVVLYQMFRKFTLIGVNNLAVFDYIAGIFSFVVIALGGTLIGLFFAFFVSILTRFTSRVKILAPVFVFVVPYLAYLSAEMFGFSSILAIVACGIMMKQYVKGNMSHDANNSVKYFIKMLAQCSETVIFMFLGLSTISSIHQWDTSFVFVTIFCVYFIELLVCVLVQCSVLNRVRNKKFSLRDQFVLCYGGLRGAIALGL</sequence>
<comment type="caution">
    <text evidence="12">The sequence shown here is derived from an EMBL/GenBank/DDBJ whole genome shotgun (WGS) entry which is preliminary data.</text>
</comment>
<keyword evidence="4 10" id="KW-1133">Transmembrane helix</keyword>
<reference evidence="12 13" key="1">
    <citation type="submission" date="2020-08" db="EMBL/GenBank/DDBJ databases">
        <authorList>
            <person name="Koutsovoulos G."/>
            <person name="Danchin GJ E."/>
        </authorList>
    </citation>
    <scope>NUCLEOTIDE SEQUENCE [LARGE SCALE GENOMIC DNA]</scope>
</reference>
<dbReference type="OrthoDB" id="196264at2759"/>
<name>A0A6V7VEX9_MELEN</name>
<dbReference type="Gene3D" id="6.10.140.1330">
    <property type="match status" value="1"/>
</dbReference>
<evidence type="ECO:0000259" key="11">
    <source>
        <dbReference type="Pfam" id="PF00999"/>
    </source>
</evidence>